<organism evidence="3 4">
    <name type="scientific">Sphingomonas metalli</name>
    <dbReference type="NCBI Taxonomy" id="1779358"/>
    <lineage>
        <taxon>Bacteria</taxon>
        <taxon>Pseudomonadati</taxon>
        <taxon>Pseudomonadota</taxon>
        <taxon>Alphaproteobacteria</taxon>
        <taxon>Sphingomonadales</taxon>
        <taxon>Sphingomonadaceae</taxon>
        <taxon>Sphingomonas</taxon>
    </lineage>
</organism>
<dbReference type="Gene3D" id="2.60.40.380">
    <property type="entry name" value="Purple acid phosphatase-like, N-terminal"/>
    <property type="match status" value="1"/>
</dbReference>
<gene>
    <name evidence="3" type="ORF">GCM10011380_17220</name>
</gene>
<dbReference type="Gene3D" id="3.60.21.70">
    <property type="entry name" value="PhoD-like phosphatase"/>
    <property type="match status" value="1"/>
</dbReference>
<evidence type="ECO:0000313" key="4">
    <source>
        <dbReference type="Proteomes" id="UP000623067"/>
    </source>
</evidence>
<dbReference type="Pfam" id="PF09423">
    <property type="entry name" value="PhoD"/>
    <property type="match status" value="1"/>
</dbReference>
<dbReference type="EMBL" id="BMIH01000002">
    <property type="protein sequence ID" value="GGB28161.1"/>
    <property type="molecule type" value="Genomic_DNA"/>
</dbReference>
<name>A0A916T2G7_9SPHN</name>
<dbReference type="AlphaFoldDB" id="A0A916T2G7"/>
<feature type="domain" description="Phospholipase D N-terminal" evidence="2">
    <location>
        <begin position="39"/>
        <end position="135"/>
    </location>
</feature>
<feature type="domain" description="PhoD-like phosphatase metallophosphatase" evidence="1">
    <location>
        <begin position="148"/>
        <end position="487"/>
    </location>
</feature>
<reference evidence="3" key="1">
    <citation type="journal article" date="2014" name="Int. J. Syst. Evol. Microbiol.">
        <title>Complete genome sequence of Corynebacterium casei LMG S-19264T (=DSM 44701T), isolated from a smear-ripened cheese.</title>
        <authorList>
            <consortium name="US DOE Joint Genome Institute (JGI-PGF)"/>
            <person name="Walter F."/>
            <person name="Albersmeier A."/>
            <person name="Kalinowski J."/>
            <person name="Ruckert C."/>
        </authorList>
    </citation>
    <scope>NUCLEOTIDE SEQUENCE</scope>
    <source>
        <strain evidence="3">CGMCC 1.15330</strain>
    </source>
</reference>
<dbReference type="InterPro" id="IPR032093">
    <property type="entry name" value="PhoD_N"/>
</dbReference>
<evidence type="ECO:0000259" key="2">
    <source>
        <dbReference type="Pfam" id="PF16655"/>
    </source>
</evidence>
<evidence type="ECO:0000259" key="1">
    <source>
        <dbReference type="Pfam" id="PF09423"/>
    </source>
</evidence>
<dbReference type="InterPro" id="IPR038607">
    <property type="entry name" value="PhoD-like_sf"/>
</dbReference>
<dbReference type="InterPro" id="IPR029052">
    <property type="entry name" value="Metallo-depent_PP-like"/>
</dbReference>
<reference evidence="3" key="2">
    <citation type="submission" date="2020-09" db="EMBL/GenBank/DDBJ databases">
        <authorList>
            <person name="Sun Q."/>
            <person name="Zhou Y."/>
        </authorList>
    </citation>
    <scope>NUCLEOTIDE SEQUENCE</scope>
    <source>
        <strain evidence="3">CGMCC 1.15330</strain>
    </source>
</reference>
<sequence>MSILLPSRRAIIGGLAAGLVAAPAILRGQQLFTAYPFRLGVAAGEPAADGFVIWTRLVPEPLERHGGMPMAPVEVEWQVAGDAKFQTIAAKGTALARPELGHAVHVELTGLQPDRPYWYRFLVGRERSTTGRARTLPLPGAALARIRFGVAGCQNYEDGLYTAYRHLADEDLAFVYHYGDYIYEGRGTPQGREQGGATAPFLRMHEGQEIYDLDDYRRRYAQYKLDPDLQAAHASAAWFATFDDHEVDNNWTGSIDQDDTPPEIFALRRATAFQAYYEHLPFRRASFPGPGGMHVHRRARIGTLLDLHLLDTRQFRTDQPCGDGLQTVCAGVLDQKAQVLGQTQEAWLARGLAEKRARWNALAQQVMVMPLDRRTGDEPAPIRNMDSWGGYDAPRERFLAQLSAAGNAVVLTGDEHQNFAGELRRAGGRGEAVAVEFVATSISSGGDGADRRAGTDRIMAGNPFLRFENDRRGYLVCDVTPERWQTDVRTVAAVSRPDAPVATAASIAVPHGTTELHIG</sequence>
<accession>A0A916T2G7</accession>
<dbReference type="RefSeq" id="WP_188658321.1">
    <property type="nucleotide sequence ID" value="NZ_BMIH01000002.1"/>
</dbReference>
<dbReference type="Pfam" id="PF16655">
    <property type="entry name" value="PhoD_N"/>
    <property type="match status" value="1"/>
</dbReference>
<evidence type="ECO:0000313" key="3">
    <source>
        <dbReference type="EMBL" id="GGB28161.1"/>
    </source>
</evidence>
<proteinExistence type="predicted"/>
<dbReference type="InterPro" id="IPR052900">
    <property type="entry name" value="Phospholipid_Metab_Enz"/>
</dbReference>
<dbReference type="PANTHER" id="PTHR43606">
    <property type="entry name" value="PHOSPHATASE, PUTATIVE (AFU_ORTHOLOGUE AFUA_6G08710)-RELATED"/>
    <property type="match status" value="1"/>
</dbReference>
<dbReference type="InterPro" id="IPR018946">
    <property type="entry name" value="PhoD-like_MPP"/>
</dbReference>
<keyword evidence="4" id="KW-1185">Reference proteome</keyword>
<comment type="caution">
    <text evidence="3">The sequence shown here is derived from an EMBL/GenBank/DDBJ whole genome shotgun (WGS) entry which is preliminary data.</text>
</comment>
<dbReference type="SUPFAM" id="SSF56300">
    <property type="entry name" value="Metallo-dependent phosphatases"/>
    <property type="match status" value="1"/>
</dbReference>
<protein>
    <submittedName>
        <fullName evidence="3">Alkaline phosphatase</fullName>
    </submittedName>
</protein>
<dbReference type="Proteomes" id="UP000623067">
    <property type="component" value="Unassembled WGS sequence"/>
</dbReference>
<dbReference type="PANTHER" id="PTHR43606:SF2">
    <property type="entry name" value="ALKALINE PHOSPHATASE FAMILY PROTEIN (AFU_ORTHOLOGUE AFUA_5G03860)"/>
    <property type="match status" value="1"/>
</dbReference>
<dbReference type="CDD" id="cd07389">
    <property type="entry name" value="MPP_PhoD"/>
    <property type="match status" value="1"/>
</dbReference>